<sequence>MQKLKWHARYSCRSLEADSYAETVSTLKFVERTTTVKLGAARLNKESAEVESLKNAITSNEAQTAEPNKVKEVKPPPEKTPPRSQRLSIEGSVTVKLEVTAVCNALLTAILLLKTSKLQLHGAP</sequence>
<protein>
    <recommendedName>
        <fullName evidence="4">Kinesin motor domain-containing protein</fullName>
    </recommendedName>
</protein>
<evidence type="ECO:0008006" key="4">
    <source>
        <dbReference type="Google" id="ProtNLM"/>
    </source>
</evidence>
<reference evidence="2 3" key="1">
    <citation type="journal article" date="2020" name="IScience">
        <title>Genome Sequencing of the Endangered Kingdonia uniflora (Circaeasteraceae, Ranunculales) Reveals Potential Mechanisms of Evolutionary Specialization.</title>
        <authorList>
            <person name="Sun Y."/>
            <person name="Deng T."/>
            <person name="Zhang A."/>
            <person name="Moore M.J."/>
            <person name="Landis J.B."/>
            <person name="Lin N."/>
            <person name="Zhang H."/>
            <person name="Zhang X."/>
            <person name="Huang J."/>
            <person name="Zhang X."/>
            <person name="Sun H."/>
            <person name="Wang H."/>
        </authorList>
    </citation>
    <scope>NUCLEOTIDE SEQUENCE [LARGE SCALE GENOMIC DNA]</scope>
    <source>
        <strain evidence="2">TB1705</strain>
        <tissue evidence="2">Leaf</tissue>
    </source>
</reference>
<name>A0A7J7NHZ1_9MAGN</name>
<feature type="compositionally biased region" description="Basic and acidic residues" evidence="1">
    <location>
        <begin position="68"/>
        <end position="81"/>
    </location>
</feature>
<evidence type="ECO:0000313" key="2">
    <source>
        <dbReference type="EMBL" id="KAF6166871.1"/>
    </source>
</evidence>
<dbReference type="AlphaFoldDB" id="A0A7J7NHZ1"/>
<accession>A0A7J7NHZ1</accession>
<dbReference type="EMBL" id="JACGCM010000773">
    <property type="protein sequence ID" value="KAF6166871.1"/>
    <property type="molecule type" value="Genomic_DNA"/>
</dbReference>
<feature type="region of interest" description="Disordered" evidence="1">
    <location>
        <begin position="49"/>
        <end position="87"/>
    </location>
</feature>
<comment type="caution">
    <text evidence="2">The sequence shown here is derived from an EMBL/GenBank/DDBJ whole genome shotgun (WGS) entry which is preliminary data.</text>
</comment>
<dbReference type="OrthoDB" id="3176171at2759"/>
<organism evidence="2 3">
    <name type="scientific">Kingdonia uniflora</name>
    <dbReference type="NCBI Taxonomy" id="39325"/>
    <lineage>
        <taxon>Eukaryota</taxon>
        <taxon>Viridiplantae</taxon>
        <taxon>Streptophyta</taxon>
        <taxon>Embryophyta</taxon>
        <taxon>Tracheophyta</taxon>
        <taxon>Spermatophyta</taxon>
        <taxon>Magnoliopsida</taxon>
        <taxon>Ranunculales</taxon>
        <taxon>Circaeasteraceae</taxon>
        <taxon>Kingdonia</taxon>
    </lineage>
</organism>
<gene>
    <name evidence="2" type="ORF">GIB67_026650</name>
</gene>
<dbReference type="Proteomes" id="UP000541444">
    <property type="component" value="Unassembled WGS sequence"/>
</dbReference>
<feature type="compositionally biased region" description="Polar residues" evidence="1">
    <location>
        <begin position="55"/>
        <end position="65"/>
    </location>
</feature>
<evidence type="ECO:0000256" key="1">
    <source>
        <dbReference type="SAM" id="MobiDB-lite"/>
    </source>
</evidence>
<proteinExistence type="predicted"/>
<keyword evidence="3" id="KW-1185">Reference proteome</keyword>
<evidence type="ECO:0000313" key="3">
    <source>
        <dbReference type="Proteomes" id="UP000541444"/>
    </source>
</evidence>